<dbReference type="Proteomes" id="UP000800038">
    <property type="component" value="Unassembled WGS sequence"/>
</dbReference>
<gene>
    <name evidence="1" type="ORF">EJ02DRAFT_15772</name>
</gene>
<accession>A0A6A5SGN9</accession>
<organism evidence="1 2">
    <name type="scientific">Clathrospora elynae</name>
    <dbReference type="NCBI Taxonomy" id="706981"/>
    <lineage>
        <taxon>Eukaryota</taxon>
        <taxon>Fungi</taxon>
        <taxon>Dikarya</taxon>
        <taxon>Ascomycota</taxon>
        <taxon>Pezizomycotina</taxon>
        <taxon>Dothideomycetes</taxon>
        <taxon>Pleosporomycetidae</taxon>
        <taxon>Pleosporales</taxon>
        <taxon>Diademaceae</taxon>
        <taxon>Clathrospora</taxon>
    </lineage>
</organism>
<sequence>MTTIVHNGTITHAGITNSNPNHVANSDILRLVQDATPNQRRAATIYNVTRGSISNRQTLARFAYLSTPPLSTSPQTPLLVLPFSCCLTFPRSLRQIH</sequence>
<evidence type="ECO:0000313" key="2">
    <source>
        <dbReference type="Proteomes" id="UP000800038"/>
    </source>
</evidence>
<dbReference type="EMBL" id="ML976096">
    <property type="protein sequence ID" value="KAF1938758.1"/>
    <property type="molecule type" value="Genomic_DNA"/>
</dbReference>
<dbReference type="AlphaFoldDB" id="A0A6A5SGN9"/>
<name>A0A6A5SGN9_9PLEO</name>
<proteinExistence type="predicted"/>
<protein>
    <submittedName>
        <fullName evidence="1">Uncharacterized protein</fullName>
    </submittedName>
</protein>
<reference evidence="1" key="1">
    <citation type="journal article" date="2020" name="Stud. Mycol.">
        <title>101 Dothideomycetes genomes: a test case for predicting lifestyles and emergence of pathogens.</title>
        <authorList>
            <person name="Haridas S."/>
            <person name="Albert R."/>
            <person name="Binder M."/>
            <person name="Bloem J."/>
            <person name="Labutti K."/>
            <person name="Salamov A."/>
            <person name="Andreopoulos B."/>
            <person name="Baker S."/>
            <person name="Barry K."/>
            <person name="Bills G."/>
            <person name="Bluhm B."/>
            <person name="Cannon C."/>
            <person name="Castanera R."/>
            <person name="Culley D."/>
            <person name="Daum C."/>
            <person name="Ezra D."/>
            <person name="Gonzalez J."/>
            <person name="Henrissat B."/>
            <person name="Kuo A."/>
            <person name="Liang C."/>
            <person name="Lipzen A."/>
            <person name="Lutzoni F."/>
            <person name="Magnuson J."/>
            <person name="Mondo S."/>
            <person name="Nolan M."/>
            <person name="Ohm R."/>
            <person name="Pangilinan J."/>
            <person name="Park H.-J."/>
            <person name="Ramirez L."/>
            <person name="Alfaro M."/>
            <person name="Sun H."/>
            <person name="Tritt A."/>
            <person name="Yoshinaga Y."/>
            <person name="Zwiers L.-H."/>
            <person name="Turgeon B."/>
            <person name="Goodwin S."/>
            <person name="Spatafora J."/>
            <person name="Crous P."/>
            <person name="Grigoriev I."/>
        </authorList>
    </citation>
    <scope>NUCLEOTIDE SEQUENCE</scope>
    <source>
        <strain evidence="1">CBS 161.51</strain>
    </source>
</reference>
<keyword evidence="2" id="KW-1185">Reference proteome</keyword>
<evidence type="ECO:0000313" key="1">
    <source>
        <dbReference type="EMBL" id="KAF1938758.1"/>
    </source>
</evidence>